<accession>A0A9N9PAS6</accession>
<evidence type="ECO:0000313" key="2">
    <source>
        <dbReference type="Proteomes" id="UP000789396"/>
    </source>
</evidence>
<evidence type="ECO:0000313" key="1">
    <source>
        <dbReference type="EMBL" id="CAG8822709.1"/>
    </source>
</evidence>
<name>A0A9N9PAS6_9GLOM</name>
<organism evidence="1 2">
    <name type="scientific">Racocetra fulgida</name>
    <dbReference type="NCBI Taxonomy" id="60492"/>
    <lineage>
        <taxon>Eukaryota</taxon>
        <taxon>Fungi</taxon>
        <taxon>Fungi incertae sedis</taxon>
        <taxon>Mucoromycota</taxon>
        <taxon>Glomeromycotina</taxon>
        <taxon>Glomeromycetes</taxon>
        <taxon>Diversisporales</taxon>
        <taxon>Gigasporaceae</taxon>
        <taxon>Racocetra</taxon>
    </lineage>
</organism>
<comment type="caution">
    <text evidence="1">The sequence shown here is derived from an EMBL/GenBank/DDBJ whole genome shotgun (WGS) entry which is preliminary data.</text>
</comment>
<sequence>KKTIKELCELHEKEMSKGSYDSEFINSIEEYLERNQLKPKDLINLCLNNQSNSILLTIIA</sequence>
<dbReference type="AlphaFoldDB" id="A0A9N9PAS6"/>
<dbReference type="Proteomes" id="UP000789396">
    <property type="component" value="Unassembled WGS sequence"/>
</dbReference>
<dbReference type="EMBL" id="CAJVPZ010102595">
    <property type="protein sequence ID" value="CAG8822709.1"/>
    <property type="molecule type" value="Genomic_DNA"/>
</dbReference>
<protein>
    <submittedName>
        <fullName evidence="1">6555_t:CDS:1</fullName>
    </submittedName>
</protein>
<feature type="non-terminal residue" evidence="1">
    <location>
        <position position="1"/>
    </location>
</feature>
<feature type="non-terminal residue" evidence="1">
    <location>
        <position position="60"/>
    </location>
</feature>
<gene>
    <name evidence="1" type="ORF">RFULGI_LOCUS19785</name>
</gene>
<proteinExistence type="predicted"/>
<dbReference type="OrthoDB" id="2393997at2759"/>
<reference evidence="1" key="1">
    <citation type="submission" date="2021-06" db="EMBL/GenBank/DDBJ databases">
        <authorList>
            <person name="Kallberg Y."/>
            <person name="Tangrot J."/>
            <person name="Rosling A."/>
        </authorList>
    </citation>
    <scope>NUCLEOTIDE SEQUENCE</scope>
    <source>
        <strain evidence="1">IN212</strain>
    </source>
</reference>
<keyword evidence="2" id="KW-1185">Reference proteome</keyword>